<organism evidence="2 3">
    <name type="scientific">Zingiber officinale</name>
    <name type="common">Ginger</name>
    <name type="synonym">Amomum zingiber</name>
    <dbReference type="NCBI Taxonomy" id="94328"/>
    <lineage>
        <taxon>Eukaryota</taxon>
        <taxon>Viridiplantae</taxon>
        <taxon>Streptophyta</taxon>
        <taxon>Embryophyta</taxon>
        <taxon>Tracheophyta</taxon>
        <taxon>Spermatophyta</taxon>
        <taxon>Magnoliopsida</taxon>
        <taxon>Liliopsida</taxon>
        <taxon>Zingiberales</taxon>
        <taxon>Zingiberaceae</taxon>
        <taxon>Zingiber</taxon>
    </lineage>
</organism>
<dbReference type="AlphaFoldDB" id="A0A8J5LTH8"/>
<evidence type="ECO:0000313" key="2">
    <source>
        <dbReference type="EMBL" id="KAG6538349.1"/>
    </source>
</evidence>
<dbReference type="OrthoDB" id="913780at2759"/>
<feature type="region of interest" description="Disordered" evidence="1">
    <location>
        <begin position="138"/>
        <end position="178"/>
    </location>
</feature>
<comment type="caution">
    <text evidence="2">The sequence shown here is derived from an EMBL/GenBank/DDBJ whole genome shotgun (WGS) entry which is preliminary data.</text>
</comment>
<name>A0A8J5LTH8_ZINOF</name>
<evidence type="ECO:0000313" key="3">
    <source>
        <dbReference type="Proteomes" id="UP000734854"/>
    </source>
</evidence>
<feature type="compositionally biased region" description="Polar residues" evidence="1">
    <location>
        <begin position="221"/>
        <end position="232"/>
    </location>
</feature>
<proteinExistence type="predicted"/>
<evidence type="ECO:0000256" key="1">
    <source>
        <dbReference type="SAM" id="MobiDB-lite"/>
    </source>
</evidence>
<feature type="region of interest" description="Disordered" evidence="1">
    <location>
        <begin position="193"/>
        <end position="232"/>
    </location>
</feature>
<dbReference type="CDD" id="cd02980">
    <property type="entry name" value="TRX_Fd_family"/>
    <property type="match status" value="1"/>
</dbReference>
<feature type="compositionally biased region" description="Basic and acidic residues" evidence="1">
    <location>
        <begin position="138"/>
        <end position="150"/>
    </location>
</feature>
<feature type="compositionally biased region" description="Low complexity" evidence="1">
    <location>
        <begin position="161"/>
        <end position="171"/>
    </location>
</feature>
<reference evidence="2 3" key="1">
    <citation type="submission" date="2020-08" db="EMBL/GenBank/DDBJ databases">
        <title>Plant Genome Project.</title>
        <authorList>
            <person name="Zhang R.-G."/>
        </authorList>
    </citation>
    <scope>NUCLEOTIDE SEQUENCE [LARGE SCALE GENOMIC DNA]</scope>
    <source>
        <tissue evidence="2">Rhizome</tissue>
    </source>
</reference>
<dbReference type="EMBL" id="JACMSC010000001">
    <property type="protein sequence ID" value="KAG6538349.1"/>
    <property type="molecule type" value="Genomic_DNA"/>
</dbReference>
<accession>A0A8J5LTH8</accession>
<gene>
    <name evidence="2" type="ORF">ZIOFF_003464</name>
</gene>
<dbReference type="Proteomes" id="UP000734854">
    <property type="component" value="Unassembled WGS sequence"/>
</dbReference>
<sequence length="350" mass="37036">MEFSGVVLRRTTAVSCVQTIRDCVTGFVPTAAPSKARFARRVSASGRRMGLSASFSDVGHLKHYASPVRCGGGNFKKEEKKKAKLMKGLSKDLAALCSMGIASVDASQGLAAEAEGKMITEAAELLIAELRQLRAQEKEMKRKRKEEKSATKAAMKKGCNESSTSSSSSESSDSECDGEVVTMNNHQASIIVQEPESKSLPISPAAPPKPVEETEHHNAQKPPQDSSNYSVATIGPCSSSKLAVSAPATEMLVNKVEVCMGGKCKRSGALELMEEFNKKIGSEGAVVGCKCMGKCKQGPNVRVLNHSDEAIAPRSPLCIGVGLEDVGTIVANFYGENKGASPVASLQIIE</sequence>
<evidence type="ECO:0008006" key="4">
    <source>
        <dbReference type="Google" id="ProtNLM"/>
    </source>
</evidence>
<protein>
    <recommendedName>
        <fullName evidence="4">Diacylglycerol O-acyltransferase 3, cytosolic</fullName>
    </recommendedName>
</protein>
<keyword evidence="3" id="KW-1185">Reference proteome</keyword>